<dbReference type="EMBL" id="JXBZ01000002">
    <property type="protein sequence ID" value="KJY51157.1"/>
    <property type="molecule type" value="Genomic_DNA"/>
</dbReference>
<dbReference type="InterPro" id="IPR050596">
    <property type="entry name" value="AspAT/PAT-like"/>
</dbReference>
<dbReference type="PATRIC" id="fig|1218508.4.peg.208"/>
<proteinExistence type="inferred from homology"/>
<evidence type="ECO:0000256" key="3">
    <source>
        <dbReference type="ARBA" id="ARBA00022576"/>
    </source>
</evidence>
<reference evidence="8 9" key="1">
    <citation type="submission" date="2014-12" db="EMBL/GenBank/DDBJ databases">
        <title>Comparative genomics of the lactic acid bacteria isolated from the honey bee gut.</title>
        <authorList>
            <person name="Ellegaard K.M."/>
            <person name="Tamarit D."/>
            <person name="Javelind E."/>
            <person name="Olofsson T."/>
            <person name="Andersson S.G."/>
            <person name="Vasquez A."/>
        </authorList>
    </citation>
    <scope>NUCLEOTIDE SEQUENCE [LARGE SCALE GENOMIC DNA]</scope>
    <source>
        <strain evidence="8 9">Hon2</strain>
    </source>
</reference>
<feature type="domain" description="Aminotransferase class I/classII large" evidence="7">
    <location>
        <begin position="31"/>
        <end position="376"/>
    </location>
</feature>
<keyword evidence="9" id="KW-1185">Reference proteome</keyword>
<dbReference type="InterPro" id="IPR004838">
    <property type="entry name" value="NHTrfase_class1_PyrdxlP-BS"/>
</dbReference>
<dbReference type="SUPFAM" id="SSF53383">
    <property type="entry name" value="PLP-dependent transferases"/>
    <property type="match status" value="1"/>
</dbReference>
<keyword evidence="5" id="KW-0663">Pyridoxal phosphate</keyword>
<evidence type="ECO:0000256" key="2">
    <source>
        <dbReference type="ARBA" id="ARBA00007441"/>
    </source>
</evidence>
<keyword evidence="4 6" id="KW-0808">Transferase</keyword>
<dbReference type="CDD" id="cd00609">
    <property type="entry name" value="AAT_like"/>
    <property type="match status" value="1"/>
</dbReference>
<comment type="similarity">
    <text evidence="2 6">Belongs to the class-I pyridoxal-phosphate-dependent aminotransferase family.</text>
</comment>
<name>A0A0F4KX31_9LACO</name>
<evidence type="ECO:0000256" key="4">
    <source>
        <dbReference type="ARBA" id="ARBA00022679"/>
    </source>
</evidence>
<dbReference type="GO" id="GO:0030170">
    <property type="term" value="F:pyridoxal phosphate binding"/>
    <property type="evidence" value="ECO:0007669"/>
    <property type="project" value="InterPro"/>
</dbReference>
<dbReference type="Pfam" id="PF00155">
    <property type="entry name" value="Aminotran_1_2"/>
    <property type="match status" value="1"/>
</dbReference>
<evidence type="ECO:0000313" key="9">
    <source>
        <dbReference type="Proteomes" id="UP000033695"/>
    </source>
</evidence>
<keyword evidence="3 6" id="KW-0032">Aminotransferase</keyword>
<dbReference type="FunFam" id="3.40.640.10:FF:000033">
    <property type="entry name" value="Aspartate aminotransferase"/>
    <property type="match status" value="1"/>
</dbReference>
<dbReference type="Gene3D" id="3.90.1150.10">
    <property type="entry name" value="Aspartate Aminotransferase, domain 1"/>
    <property type="match status" value="1"/>
</dbReference>
<organism evidence="8 9">
    <name type="scientific">Bombilactobacillus mellis</name>
    <dbReference type="NCBI Taxonomy" id="1218508"/>
    <lineage>
        <taxon>Bacteria</taxon>
        <taxon>Bacillati</taxon>
        <taxon>Bacillota</taxon>
        <taxon>Bacilli</taxon>
        <taxon>Lactobacillales</taxon>
        <taxon>Lactobacillaceae</taxon>
        <taxon>Bombilactobacillus</taxon>
    </lineage>
</organism>
<dbReference type="PANTHER" id="PTHR46383">
    <property type="entry name" value="ASPARTATE AMINOTRANSFERASE"/>
    <property type="match status" value="1"/>
</dbReference>
<dbReference type="PROSITE" id="PS00105">
    <property type="entry name" value="AA_TRANSFER_CLASS_1"/>
    <property type="match status" value="1"/>
</dbReference>
<comment type="cofactor">
    <cofactor evidence="1 6">
        <name>pyridoxal 5'-phosphate</name>
        <dbReference type="ChEBI" id="CHEBI:597326"/>
    </cofactor>
</comment>
<dbReference type="GO" id="GO:0006520">
    <property type="term" value="P:amino acid metabolic process"/>
    <property type="evidence" value="ECO:0007669"/>
    <property type="project" value="InterPro"/>
</dbReference>
<protein>
    <recommendedName>
        <fullName evidence="6">Aminotransferase</fullName>
        <ecNumber evidence="6">2.6.1.-</ecNumber>
    </recommendedName>
</protein>
<dbReference type="OrthoDB" id="9802328at2"/>
<dbReference type="InterPro" id="IPR015422">
    <property type="entry name" value="PyrdxlP-dep_Trfase_small"/>
</dbReference>
<dbReference type="Gene3D" id="3.40.640.10">
    <property type="entry name" value="Type I PLP-dependent aspartate aminotransferase-like (Major domain)"/>
    <property type="match status" value="1"/>
</dbReference>
<sequence>MQMNQYFNRRLQQVKPSAILAFSEFANQIPNVVKFTLGEPDFNTPEHVKDAAIASIQANRSHYTPSNGTPELKQAAANFLANKYDQHYNPEEIIVTAGATEGIYTAVMSTLNPGDKVIIPTPTFPLYIADSMLAGGEPVLVNTSQNNFKLSPSMLQEALDQAGDKVRLVILNYPSNPTGVTYTQAELDALAAVLRDRPIFVLCDEIYSELNYDGPHASLVHSLRDQVILVTGVSKSHAMTGWRIGLLCAPQPITDELGKIHQFTITSAATVTQDAAQEALENGPDDALPMRQQYQERRDFIIEQMKKVGFSCARPSGAFYIFAKIPQDLNQDDDQFAHDLATNGQVAAVPGSYFGPGGAGYLRLSYATSMSEIKRGMKLLQQYVQKQRQN</sequence>
<dbReference type="AlphaFoldDB" id="A0A0F4KX31"/>
<gene>
    <name evidence="8" type="ORF">JG29_02010</name>
</gene>
<dbReference type="InterPro" id="IPR015421">
    <property type="entry name" value="PyrdxlP-dep_Trfase_major"/>
</dbReference>
<evidence type="ECO:0000256" key="1">
    <source>
        <dbReference type="ARBA" id="ARBA00001933"/>
    </source>
</evidence>
<dbReference type="InterPro" id="IPR004839">
    <property type="entry name" value="Aminotransferase_I/II_large"/>
</dbReference>
<dbReference type="Proteomes" id="UP000033695">
    <property type="component" value="Unassembled WGS sequence"/>
</dbReference>
<dbReference type="PANTHER" id="PTHR46383:SF4">
    <property type="entry name" value="AMINOTRANSFERASE"/>
    <property type="match status" value="1"/>
</dbReference>
<dbReference type="GO" id="GO:0008483">
    <property type="term" value="F:transaminase activity"/>
    <property type="evidence" value="ECO:0007669"/>
    <property type="project" value="UniProtKB-KW"/>
</dbReference>
<dbReference type="STRING" id="1218508.JG29_02010"/>
<comment type="caution">
    <text evidence="8">The sequence shown here is derived from an EMBL/GenBank/DDBJ whole genome shotgun (WGS) entry which is preliminary data.</text>
</comment>
<dbReference type="HOGENOM" id="CLU_017584_4_3_9"/>
<evidence type="ECO:0000256" key="5">
    <source>
        <dbReference type="ARBA" id="ARBA00022898"/>
    </source>
</evidence>
<evidence type="ECO:0000259" key="7">
    <source>
        <dbReference type="Pfam" id="PF00155"/>
    </source>
</evidence>
<dbReference type="RefSeq" id="WP_045922111.1">
    <property type="nucleotide sequence ID" value="NZ_JBHTHW010000004.1"/>
</dbReference>
<accession>A0A0F4KX31</accession>
<evidence type="ECO:0000256" key="6">
    <source>
        <dbReference type="RuleBase" id="RU000481"/>
    </source>
</evidence>
<evidence type="ECO:0000313" key="8">
    <source>
        <dbReference type="EMBL" id="KJY51157.1"/>
    </source>
</evidence>
<dbReference type="EC" id="2.6.1.-" evidence="6"/>
<dbReference type="InterPro" id="IPR015424">
    <property type="entry name" value="PyrdxlP-dep_Trfase"/>
</dbReference>